<evidence type="ECO:0008006" key="4">
    <source>
        <dbReference type="Google" id="ProtNLM"/>
    </source>
</evidence>
<feature type="compositionally biased region" description="Polar residues" evidence="1">
    <location>
        <begin position="41"/>
        <end position="51"/>
    </location>
</feature>
<sequence length="176" mass="20224">MSDKKFANEPMLYIQQPSISRPAAPMQHQYTSPKRRKDVISSESTADTQLKSAAAPRKRVKHNTFQQQLMGKTVDNLEETIDQEPVQEKVDEVKEQATQNRKKQFKEMTLQEKALYLADSPTFAPKVKCEVKTNEQSHRGIVTDFKDDTVFMQVGRRTTLTSIPFADITEIRMISF</sequence>
<name>A0A3D8PQN5_9BACI</name>
<evidence type="ECO:0000313" key="2">
    <source>
        <dbReference type="EMBL" id="RDW18284.1"/>
    </source>
</evidence>
<comment type="caution">
    <text evidence="2">The sequence shown here is derived from an EMBL/GenBank/DDBJ whole genome shotgun (WGS) entry which is preliminary data.</text>
</comment>
<gene>
    <name evidence="2" type="ORF">CWR48_11920</name>
</gene>
<protein>
    <recommendedName>
        <fullName evidence="4">Spore coat protein CotO</fullName>
    </recommendedName>
</protein>
<dbReference type="InterPro" id="IPR025439">
    <property type="entry name" value="Spore_coat_CotO"/>
</dbReference>
<dbReference type="AlphaFoldDB" id="A0A3D8PQN5"/>
<organism evidence="2 3">
    <name type="scientific">Oceanobacillus arenosus</name>
    <dbReference type="NCBI Taxonomy" id="1229153"/>
    <lineage>
        <taxon>Bacteria</taxon>
        <taxon>Bacillati</taxon>
        <taxon>Bacillota</taxon>
        <taxon>Bacilli</taxon>
        <taxon>Bacillales</taxon>
        <taxon>Bacillaceae</taxon>
        <taxon>Oceanobacillus</taxon>
    </lineage>
</organism>
<accession>A0A3D8PQN5</accession>
<feature type="region of interest" description="Disordered" evidence="1">
    <location>
        <begin position="1"/>
        <end position="61"/>
    </location>
</feature>
<evidence type="ECO:0000313" key="3">
    <source>
        <dbReference type="Proteomes" id="UP000257143"/>
    </source>
</evidence>
<dbReference type="Proteomes" id="UP000257143">
    <property type="component" value="Unassembled WGS sequence"/>
</dbReference>
<proteinExistence type="predicted"/>
<dbReference type="EMBL" id="PIOC01000017">
    <property type="protein sequence ID" value="RDW18284.1"/>
    <property type="molecule type" value="Genomic_DNA"/>
</dbReference>
<evidence type="ECO:0000256" key="1">
    <source>
        <dbReference type="SAM" id="MobiDB-lite"/>
    </source>
</evidence>
<dbReference type="OrthoDB" id="2970540at2"/>
<dbReference type="Pfam" id="PF14153">
    <property type="entry name" value="Spore_coat_CotO"/>
    <property type="match status" value="1"/>
</dbReference>
<keyword evidence="3" id="KW-1185">Reference proteome</keyword>
<dbReference type="RefSeq" id="WP_115773464.1">
    <property type="nucleotide sequence ID" value="NZ_PIOC01000017.1"/>
</dbReference>
<reference evidence="3" key="1">
    <citation type="submission" date="2017-11" db="EMBL/GenBank/DDBJ databases">
        <authorList>
            <person name="Zhu W."/>
        </authorList>
    </citation>
    <scope>NUCLEOTIDE SEQUENCE [LARGE SCALE GENOMIC DNA]</scope>
    <source>
        <strain evidence="3">CAU 1183</strain>
    </source>
</reference>